<dbReference type="PRINTS" id="PR01040">
    <property type="entry name" value="TRNASYNTHTYR"/>
</dbReference>
<dbReference type="GO" id="GO:0005524">
    <property type="term" value="F:ATP binding"/>
    <property type="evidence" value="ECO:0007669"/>
    <property type="project" value="UniProtKB-KW"/>
</dbReference>
<dbReference type="GO" id="GO:0005829">
    <property type="term" value="C:cytosol"/>
    <property type="evidence" value="ECO:0007669"/>
    <property type="project" value="TreeGrafter"/>
</dbReference>
<dbReference type="InterPro" id="IPR024088">
    <property type="entry name" value="Tyr-tRNA-ligase_bac-type"/>
</dbReference>
<dbReference type="Pfam" id="PF01479">
    <property type="entry name" value="S4"/>
    <property type="match status" value="1"/>
</dbReference>
<dbReference type="STRING" id="1798539.A2994_01995"/>
<sequence>MKKPTKSELDELLTRRVESIVGDKELRAKLVSGKKLLIKHGVDPTTANLHIGHATAYHKMREFQDLGHTVQFLIGGFTARFGDPTDRRQSRTLQSKEEVMNLAKNYLKQALKILDPKKTQVRYNSEWYDKLSAENLIGLMTHFSHQQMLERDMFQKRLKAGLEIGFHEPIYPLLQAYDSVMLKDDLTVIGTDQLFNELRGRDLQRDFGQGPQAIITVPLLVGTDGKNKMSKTLDNAINILDDPKTQYGKIMSIPDSLIYPYFNLATNLNSGELSRIKKQLADKQTNPRDLKMELAYKIVTMYHGDRAADRAQLDFIKVFQEHTAPSDMPVISLKKPTLLVDILLDNGLVSSKSEFRRLLSQKGIKVDSQTITNLDYKIQPLAASRVRGQAKTGVTIQVGKRQFLKVK</sequence>
<evidence type="ECO:0000256" key="10">
    <source>
        <dbReference type="RuleBase" id="RU363036"/>
    </source>
</evidence>
<dbReference type="InterPro" id="IPR002305">
    <property type="entry name" value="aa-tRNA-synth_Ic"/>
</dbReference>
<evidence type="ECO:0000256" key="9">
    <source>
        <dbReference type="PROSITE-ProRule" id="PRU00182"/>
    </source>
</evidence>
<evidence type="ECO:0000313" key="12">
    <source>
        <dbReference type="EMBL" id="OGB85377.1"/>
    </source>
</evidence>
<dbReference type="Gene3D" id="3.40.50.620">
    <property type="entry name" value="HUPs"/>
    <property type="match status" value="1"/>
</dbReference>
<dbReference type="InterPro" id="IPR001412">
    <property type="entry name" value="aa-tRNA-synth_I_CS"/>
</dbReference>
<keyword evidence="6 10" id="KW-0030">Aminoacyl-tRNA synthetase</keyword>
<dbReference type="SUPFAM" id="SSF52374">
    <property type="entry name" value="Nucleotidylyl transferase"/>
    <property type="match status" value="1"/>
</dbReference>
<comment type="caution">
    <text evidence="12">The sequence shown here is derived from an EMBL/GenBank/DDBJ whole genome shotgun (WGS) entry which is preliminary data.</text>
</comment>
<dbReference type="GO" id="GO:0003723">
    <property type="term" value="F:RNA binding"/>
    <property type="evidence" value="ECO:0007669"/>
    <property type="project" value="UniProtKB-KW"/>
</dbReference>
<dbReference type="InterPro" id="IPR036986">
    <property type="entry name" value="S4_RNA-bd_sf"/>
</dbReference>
<keyword evidence="9" id="KW-0694">RNA-binding</keyword>
<keyword evidence="5 10" id="KW-0648">Protein biosynthesis</keyword>
<evidence type="ECO:0000259" key="11">
    <source>
        <dbReference type="Pfam" id="PF01479"/>
    </source>
</evidence>
<dbReference type="InterPro" id="IPR002307">
    <property type="entry name" value="Tyr-tRNA-ligase"/>
</dbReference>
<dbReference type="Gene3D" id="3.10.290.10">
    <property type="entry name" value="RNA-binding S4 domain"/>
    <property type="match status" value="1"/>
</dbReference>
<comment type="similarity">
    <text evidence="10">Belongs to the class-I aminoacyl-tRNA synthetase family.</text>
</comment>
<dbReference type="InterPro" id="IPR002942">
    <property type="entry name" value="S4_RNA-bd"/>
</dbReference>
<evidence type="ECO:0000256" key="1">
    <source>
        <dbReference type="ARBA" id="ARBA00013160"/>
    </source>
</evidence>
<protein>
    <recommendedName>
        <fullName evidence="1 8">Tyrosine--tRNA ligase</fullName>
        <ecNumber evidence="1 8">6.1.1.1</ecNumber>
    </recommendedName>
</protein>
<dbReference type="PROSITE" id="PS00178">
    <property type="entry name" value="AA_TRNA_LIGASE_I"/>
    <property type="match status" value="1"/>
</dbReference>
<dbReference type="PROSITE" id="PS50889">
    <property type="entry name" value="S4"/>
    <property type="match status" value="1"/>
</dbReference>
<keyword evidence="4 10" id="KW-0067">ATP-binding</keyword>
<dbReference type="EC" id="6.1.1.1" evidence="1 8"/>
<proteinExistence type="inferred from homology"/>
<name>A0A1F4PNW3_UNCK3</name>
<evidence type="ECO:0000256" key="2">
    <source>
        <dbReference type="ARBA" id="ARBA00022598"/>
    </source>
</evidence>
<evidence type="ECO:0000313" key="13">
    <source>
        <dbReference type="Proteomes" id="UP000179010"/>
    </source>
</evidence>
<evidence type="ECO:0000256" key="4">
    <source>
        <dbReference type="ARBA" id="ARBA00022840"/>
    </source>
</evidence>
<keyword evidence="3 10" id="KW-0547">Nucleotide-binding</keyword>
<evidence type="ECO:0000256" key="6">
    <source>
        <dbReference type="ARBA" id="ARBA00023146"/>
    </source>
</evidence>
<feature type="domain" description="RNA-binding S4" evidence="11">
    <location>
        <begin position="339"/>
        <end position="380"/>
    </location>
</feature>
<keyword evidence="2 10" id="KW-0436">Ligase</keyword>
<dbReference type="Pfam" id="PF00579">
    <property type="entry name" value="tRNA-synt_1b"/>
    <property type="match status" value="1"/>
</dbReference>
<dbReference type="Proteomes" id="UP000179010">
    <property type="component" value="Unassembled WGS sequence"/>
</dbReference>
<dbReference type="AlphaFoldDB" id="A0A1F4PNW3"/>
<dbReference type="InterPro" id="IPR014729">
    <property type="entry name" value="Rossmann-like_a/b/a_fold"/>
</dbReference>
<organism evidence="12 13">
    <name type="scientific">candidate division Kazan bacterium RIFCSPLOWO2_01_FULL_48_13</name>
    <dbReference type="NCBI Taxonomy" id="1798539"/>
    <lineage>
        <taxon>Bacteria</taxon>
        <taxon>Bacteria division Kazan-3B-28</taxon>
    </lineage>
</organism>
<dbReference type="PANTHER" id="PTHR11766:SF1">
    <property type="entry name" value="TYROSINE--TRNA LIGASE"/>
    <property type="match status" value="1"/>
</dbReference>
<dbReference type="SUPFAM" id="SSF55174">
    <property type="entry name" value="Alpha-L RNA-binding motif"/>
    <property type="match status" value="1"/>
</dbReference>
<dbReference type="Gene3D" id="1.10.240.10">
    <property type="entry name" value="Tyrosyl-Transfer RNA Synthetase"/>
    <property type="match status" value="1"/>
</dbReference>
<dbReference type="EMBL" id="METE01000004">
    <property type="protein sequence ID" value="OGB85377.1"/>
    <property type="molecule type" value="Genomic_DNA"/>
</dbReference>
<evidence type="ECO:0000256" key="7">
    <source>
        <dbReference type="ARBA" id="ARBA00048248"/>
    </source>
</evidence>
<reference evidence="12 13" key="1">
    <citation type="journal article" date="2016" name="Nat. Commun.">
        <title>Thousands of microbial genomes shed light on interconnected biogeochemical processes in an aquifer system.</title>
        <authorList>
            <person name="Anantharaman K."/>
            <person name="Brown C.T."/>
            <person name="Hug L.A."/>
            <person name="Sharon I."/>
            <person name="Castelle C.J."/>
            <person name="Probst A.J."/>
            <person name="Thomas B.C."/>
            <person name="Singh A."/>
            <person name="Wilkins M.J."/>
            <person name="Karaoz U."/>
            <person name="Brodie E.L."/>
            <person name="Williams K.H."/>
            <person name="Hubbard S.S."/>
            <person name="Banfield J.F."/>
        </authorList>
    </citation>
    <scope>NUCLEOTIDE SEQUENCE [LARGE SCALE GENOMIC DNA]</scope>
</reference>
<dbReference type="CDD" id="cd00165">
    <property type="entry name" value="S4"/>
    <property type="match status" value="1"/>
</dbReference>
<dbReference type="PANTHER" id="PTHR11766">
    <property type="entry name" value="TYROSYL-TRNA SYNTHETASE"/>
    <property type="match status" value="1"/>
</dbReference>
<dbReference type="GO" id="GO:0004831">
    <property type="term" value="F:tyrosine-tRNA ligase activity"/>
    <property type="evidence" value="ECO:0007669"/>
    <property type="project" value="UniProtKB-UniRule"/>
</dbReference>
<comment type="catalytic activity">
    <reaction evidence="7">
        <text>tRNA(Tyr) + L-tyrosine + ATP = L-tyrosyl-tRNA(Tyr) + AMP + diphosphate + H(+)</text>
        <dbReference type="Rhea" id="RHEA:10220"/>
        <dbReference type="Rhea" id="RHEA-COMP:9706"/>
        <dbReference type="Rhea" id="RHEA-COMP:9707"/>
        <dbReference type="ChEBI" id="CHEBI:15378"/>
        <dbReference type="ChEBI" id="CHEBI:30616"/>
        <dbReference type="ChEBI" id="CHEBI:33019"/>
        <dbReference type="ChEBI" id="CHEBI:58315"/>
        <dbReference type="ChEBI" id="CHEBI:78442"/>
        <dbReference type="ChEBI" id="CHEBI:78536"/>
        <dbReference type="ChEBI" id="CHEBI:456215"/>
        <dbReference type="EC" id="6.1.1.1"/>
    </reaction>
</comment>
<evidence type="ECO:0000256" key="5">
    <source>
        <dbReference type="ARBA" id="ARBA00022917"/>
    </source>
</evidence>
<gene>
    <name evidence="12" type="ORF">A2994_01995</name>
</gene>
<dbReference type="GO" id="GO:0006437">
    <property type="term" value="P:tyrosyl-tRNA aminoacylation"/>
    <property type="evidence" value="ECO:0007669"/>
    <property type="project" value="UniProtKB-UniRule"/>
</dbReference>
<evidence type="ECO:0000256" key="8">
    <source>
        <dbReference type="NCBIfam" id="TIGR00234"/>
    </source>
</evidence>
<evidence type="ECO:0000256" key="3">
    <source>
        <dbReference type="ARBA" id="ARBA00022741"/>
    </source>
</evidence>
<dbReference type="NCBIfam" id="TIGR00234">
    <property type="entry name" value="tyrS"/>
    <property type="match status" value="1"/>
</dbReference>
<accession>A0A1F4PNW3</accession>